<dbReference type="SMART" id="SM00448">
    <property type="entry name" value="REC"/>
    <property type="match status" value="1"/>
</dbReference>
<dbReference type="AlphaFoldDB" id="A0A655R5K3"/>
<comment type="subcellular location">
    <subcellularLocation>
        <location evidence="1">Cytoplasm</location>
    </subcellularLocation>
</comment>
<dbReference type="Proteomes" id="UP000044806">
    <property type="component" value="Unassembled WGS sequence"/>
</dbReference>
<keyword evidence="2" id="KW-0963">Cytoplasm</keyword>
<evidence type="ECO:0000256" key="1">
    <source>
        <dbReference type="ARBA" id="ARBA00004496"/>
    </source>
</evidence>
<evidence type="ECO:0000313" key="12">
    <source>
        <dbReference type="Proteomes" id="UP000044806"/>
    </source>
</evidence>
<dbReference type="GO" id="GO:0005737">
    <property type="term" value="C:cytoplasm"/>
    <property type="evidence" value="ECO:0007669"/>
    <property type="project" value="UniProtKB-SubCell"/>
</dbReference>
<evidence type="ECO:0000256" key="8">
    <source>
        <dbReference type="ARBA" id="ARBA00023163"/>
    </source>
</evidence>
<dbReference type="PANTHER" id="PTHR45526">
    <property type="entry name" value="TRANSCRIPTIONAL REGULATORY PROTEIN DPIA"/>
    <property type="match status" value="1"/>
</dbReference>
<evidence type="ECO:0000256" key="4">
    <source>
        <dbReference type="ARBA" id="ARBA00023012"/>
    </source>
</evidence>
<evidence type="ECO:0000259" key="10">
    <source>
        <dbReference type="PROSITE" id="PS50110"/>
    </source>
</evidence>
<organism evidence="11 12">
    <name type="scientific">Vibrio cholerae</name>
    <dbReference type="NCBI Taxonomy" id="666"/>
    <lineage>
        <taxon>Bacteria</taxon>
        <taxon>Pseudomonadati</taxon>
        <taxon>Pseudomonadota</taxon>
        <taxon>Gammaproteobacteria</taxon>
        <taxon>Vibrionales</taxon>
        <taxon>Vibrionaceae</taxon>
        <taxon>Vibrio</taxon>
    </lineage>
</organism>
<feature type="domain" description="Response regulatory" evidence="10">
    <location>
        <begin position="6"/>
        <end position="122"/>
    </location>
</feature>
<dbReference type="PANTHER" id="PTHR45526:SF1">
    <property type="entry name" value="TRANSCRIPTIONAL REGULATORY PROTEIN DCUR-RELATED"/>
    <property type="match status" value="1"/>
</dbReference>
<name>A0A655R5K3_VIBCL</name>
<proteinExistence type="predicted"/>
<keyword evidence="8" id="KW-0804">Transcription</keyword>
<dbReference type="FunFam" id="3.40.50.2300:FF:000057">
    <property type="entry name" value="Transcriptional regulatory protein"/>
    <property type="match status" value="1"/>
</dbReference>
<dbReference type="Pfam" id="PF00072">
    <property type="entry name" value="Response_reg"/>
    <property type="match status" value="1"/>
</dbReference>
<evidence type="ECO:0000256" key="6">
    <source>
        <dbReference type="ARBA" id="ARBA00023125"/>
    </source>
</evidence>
<evidence type="ECO:0000256" key="5">
    <source>
        <dbReference type="ARBA" id="ARBA00023015"/>
    </source>
</evidence>
<sequence length="143" mass="16469">MMELIDVLIVEDETSIADVHSFYLKQTARFRPVGVAQSINEARNMVRILKPKLIFLDNYLPDGRGIEFLKELTHQPQAPDVIFITAASDMETVREAVRCGVFDYLLKPIAYDRVQNSLERYLKYISSLRANDSVNQRHVDEPI</sequence>
<dbReference type="InterPro" id="IPR051271">
    <property type="entry name" value="2C-system_Tx_regulators"/>
</dbReference>
<dbReference type="SUPFAM" id="SSF52172">
    <property type="entry name" value="CheY-like"/>
    <property type="match status" value="1"/>
</dbReference>
<keyword evidence="7" id="KW-0010">Activator</keyword>
<reference evidence="11 12" key="1">
    <citation type="submission" date="2015-07" db="EMBL/GenBank/DDBJ databases">
        <authorList>
            <consortium name="Pathogen Informatics"/>
        </authorList>
    </citation>
    <scope>NUCLEOTIDE SEQUENCE [LARGE SCALE GENOMIC DNA]</scope>
    <source>
        <strain evidence="11 12">A51</strain>
    </source>
</reference>
<keyword evidence="3 9" id="KW-0597">Phosphoprotein</keyword>
<evidence type="ECO:0000313" key="11">
    <source>
        <dbReference type="EMBL" id="CSA85597.1"/>
    </source>
</evidence>
<evidence type="ECO:0000256" key="2">
    <source>
        <dbReference type="ARBA" id="ARBA00022490"/>
    </source>
</evidence>
<gene>
    <name evidence="11" type="primary">citB</name>
    <name evidence="11" type="ORF">ERS013165_02608</name>
</gene>
<keyword evidence="5" id="KW-0805">Transcription regulation</keyword>
<dbReference type="InterPro" id="IPR001789">
    <property type="entry name" value="Sig_transdc_resp-reg_receiver"/>
</dbReference>
<dbReference type="EMBL" id="CWOW01000013">
    <property type="protein sequence ID" value="CSA85597.1"/>
    <property type="molecule type" value="Genomic_DNA"/>
</dbReference>
<keyword evidence="4" id="KW-0902">Two-component regulatory system</keyword>
<evidence type="ECO:0000256" key="9">
    <source>
        <dbReference type="PROSITE-ProRule" id="PRU00169"/>
    </source>
</evidence>
<protein>
    <submittedName>
        <fullName evidence="11">Transcriptional regulator CitB</fullName>
    </submittedName>
</protein>
<evidence type="ECO:0000256" key="7">
    <source>
        <dbReference type="ARBA" id="ARBA00023159"/>
    </source>
</evidence>
<dbReference type="PROSITE" id="PS50110">
    <property type="entry name" value="RESPONSE_REGULATORY"/>
    <property type="match status" value="1"/>
</dbReference>
<dbReference type="GO" id="GO:0000156">
    <property type="term" value="F:phosphorelay response regulator activity"/>
    <property type="evidence" value="ECO:0007669"/>
    <property type="project" value="TreeGrafter"/>
</dbReference>
<dbReference type="InterPro" id="IPR011006">
    <property type="entry name" value="CheY-like_superfamily"/>
</dbReference>
<dbReference type="GO" id="GO:0003677">
    <property type="term" value="F:DNA binding"/>
    <property type="evidence" value="ECO:0007669"/>
    <property type="project" value="UniProtKB-KW"/>
</dbReference>
<keyword evidence="6" id="KW-0238">DNA-binding</keyword>
<dbReference type="Gene3D" id="3.40.50.2300">
    <property type="match status" value="1"/>
</dbReference>
<evidence type="ECO:0000256" key="3">
    <source>
        <dbReference type="ARBA" id="ARBA00022553"/>
    </source>
</evidence>
<accession>A0A655R5K3</accession>
<feature type="modified residue" description="4-aspartylphosphate" evidence="9">
    <location>
        <position position="57"/>
    </location>
</feature>